<feature type="binding site" evidence="9">
    <location>
        <begin position="65"/>
        <end position="66"/>
    </location>
    <ligand>
        <name>substrate</name>
    </ligand>
</feature>
<reference evidence="11 12" key="1">
    <citation type="submission" date="2016-10" db="EMBL/GenBank/DDBJ databases">
        <authorList>
            <person name="de Groot N.N."/>
        </authorList>
    </citation>
    <scope>NUCLEOTIDE SEQUENCE [LARGE SCALE GENOMIC DNA]</scope>
    <source>
        <strain evidence="11 12">DSM 18978</strain>
    </source>
</reference>
<keyword evidence="6 9" id="KW-0418">Kinase</keyword>
<comment type="subcellular location">
    <subcellularLocation>
        <location evidence="9">Cytoplasm</location>
    </subcellularLocation>
</comment>
<evidence type="ECO:0000313" key="11">
    <source>
        <dbReference type="EMBL" id="SCY65377.1"/>
    </source>
</evidence>
<comment type="function">
    <text evidence="9">Catalyzes the ATP-dependent phosphorylation of N-acetyl-L-glutamate.</text>
</comment>
<keyword evidence="2 9" id="KW-0055">Arginine biosynthesis</keyword>
<accession>A0A1G5HNS3</accession>
<dbReference type="OrthoDB" id="9803155at2"/>
<gene>
    <name evidence="9" type="primary">argB</name>
    <name evidence="11" type="ORF">SAMN03080606_02064</name>
</gene>
<dbReference type="InterPro" id="IPR004662">
    <property type="entry name" value="AcgluKinase_fam"/>
</dbReference>
<evidence type="ECO:0000256" key="9">
    <source>
        <dbReference type="HAMAP-Rule" id="MF_00082"/>
    </source>
</evidence>
<keyword evidence="12" id="KW-1185">Reference proteome</keyword>
<dbReference type="AlphaFoldDB" id="A0A1G5HNS3"/>
<sequence>MEITPQQKAHVLVESLAYIKRFHNQIVVIKYGGHAMINNTLKKAVIKDIALMKYVGMNPVVVHGGGPEITEIMKSLGKKPEFIDGLRVTDKETMELTEMVLCGKISSEIVSLLNHNDVKALGISGKDGKTIQAAQKSEKLGLVGEITHINTDLIHTVIKEGYVPVISPVGVGTDAESYNINADEVAGQLAVALGAKKLVLITDVDGVLMDAKKPETLISEIKTTEVSKYINEGIIKDGMIPKVQCCMGAVTKGVERCHIIDGRKYHSILLEIFTDDGIGTMITT</sequence>
<dbReference type="GO" id="GO:0042450">
    <property type="term" value="P:L-arginine biosynthetic process via ornithine"/>
    <property type="evidence" value="ECO:0007669"/>
    <property type="project" value="UniProtKB-UniRule"/>
</dbReference>
<dbReference type="STRING" id="1120976.SAMN03080606_02064"/>
<protein>
    <recommendedName>
        <fullName evidence="9">Acetylglutamate kinase</fullName>
        <ecNumber evidence="9">2.7.2.8</ecNumber>
    </recommendedName>
    <alternativeName>
        <fullName evidence="9">N-acetyl-L-glutamate 5-phosphotransferase</fullName>
    </alternativeName>
    <alternativeName>
        <fullName evidence="9">NAG kinase</fullName>
        <shortName evidence="9">NAGK</shortName>
    </alternativeName>
</protein>
<dbReference type="EMBL" id="FMUS01000012">
    <property type="protein sequence ID" value="SCY65377.1"/>
    <property type="molecule type" value="Genomic_DNA"/>
</dbReference>
<dbReference type="RefSeq" id="WP_091543056.1">
    <property type="nucleotide sequence ID" value="NZ_FMUS01000012.1"/>
</dbReference>
<evidence type="ECO:0000256" key="7">
    <source>
        <dbReference type="ARBA" id="ARBA00022840"/>
    </source>
</evidence>
<keyword evidence="3 9" id="KW-0028">Amino-acid biosynthesis</keyword>
<dbReference type="GO" id="GO:0005737">
    <property type="term" value="C:cytoplasm"/>
    <property type="evidence" value="ECO:0007669"/>
    <property type="project" value="UniProtKB-SubCell"/>
</dbReference>
<dbReference type="Proteomes" id="UP000198636">
    <property type="component" value="Unassembled WGS sequence"/>
</dbReference>
<evidence type="ECO:0000313" key="12">
    <source>
        <dbReference type="Proteomes" id="UP000198636"/>
    </source>
</evidence>
<keyword evidence="7 9" id="KW-0067">ATP-binding</keyword>
<keyword evidence="5 9" id="KW-0547">Nucleotide-binding</keyword>
<evidence type="ECO:0000256" key="2">
    <source>
        <dbReference type="ARBA" id="ARBA00022571"/>
    </source>
</evidence>
<feature type="binding site" evidence="9">
    <location>
        <position position="179"/>
    </location>
    <ligand>
        <name>substrate</name>
    </ligand>
</feature>
<dbReference type="InterPro" id="IPR036393">
    <property type="entry name" value="AceGlu_kinase-like_sf"/>
</dbReference>
<dbReference type="SUPFAM" id="SSF53633">
    <property type="entry name" value="Carbamate kinase-like"/>
    <property type="match status" value="1"/>
</dbReference>
<evidence type="ECO:0000256" key="3">
    <source>
        <dbReference type="ARBA" id="ARBA00022605"/>
    </source>
</evidence>
<evidence type="ECO:0000256" key="8">
    <source>
        <dbReference type="ARBA" id="ARBA00048141"/>
    </source>
</evidence>
<dbReference type="InterPro" id="IPR037528">
    <property type="entry name" value="ArgB"/>
</dbReference>
<dbReference type="GO" id="GO:0005524">
    <property type="term" value="F:ATP binding"/>
    <property type="evidence" value="ECO:0007669"/>
    <property type="project" value="UniProtKB-UniRule"/>
</dbReference>
<evidence type="ECO:0000256" key="5">
    <source>
        <dbReference type="ARBA" id="ARBA00022741"/>
    </source>
</evidence>
<feature type="site" description="Transition state stabilizer" evidence="9">
    <location>
        <position position="30"/>
    </location>
</feature>
<dbReference type="Pfam" id="PF00696">
    <property type="entry name" value="AA_kinase"/>
    <property type="match status" value="1"/>
</dbReference>
<evidence type="ECO:0000256" key="6">
    <source>
        <dbReference type="ARBA" id="ARBA00022777"/>
    </source>
</evidence>
<comment type="similarity">
    <text evidence="9">Belongs to the acetylglutamate kinase family. ArgB subfamily.</text>
</comment>
<keyword evidence="4 9" id="KW-0808">Transferase</keyword>
<dbReference type="FunFam" id="3.40.1160.10:FF:000004">
    <property type="entry name" value="Acetylglutamate kinase"/>
    <property type="match status" value="1"/>
</dbReference>
<dbReference type="EC" id="2.7.2.8" evidence="9"/>
<comment type="pathway">
    <text evidence="1 9">Amino-acid biosynthesis; L-arginine biosynthesis; N(2)-acetyl-L-ornithine from L-glutamate: step 2/4.</text>
</comment>
<feature type="site" description="Transition state stabilizer" evidence="9">
    <location>
        <position position="242"/>
    </location>
</feature>
<proteinExistence type="inferred from homology"/>
<name>A0A1G5HNS3_9FIRM</name>
<feature type="binding site" evidence="9">
    <location>
        <position position="87"/>
    </location>
    <ligand>
        <name>substrate</name>
    </ligand>
</feature>
<dbReference type="Gene3D" id="3.40.1160.10">
    <property type="entry name" value="Acetylglutamate kinase-like"/>
    <property type="match status" value="1"/>
</dbReference>
<dbReference type="InterPro" id="IPR041727">
    <property type="entry name" value="NAGK-C"/>
</dbReference>
<evidence type="ECO:0000256" key="1">
    <source>
        <dbReference type="ARBA" id="ARBA00004828"/>
    </source>
</evidence>
<evidence type="ECO:0000259" key="10">
    <source>
        <dbReference type="Pfam" id="PF00696"/>
    </source>
</evidence>
<dbReference type="CDD" id="cd04250">
    <property type="entry name" value="AAK_NAGK-C"/>
    <property type="match status" value="1"/>
</dbReference>
<dbReference type="HAMAP" id="MF_00082">
    <property type="entry name" value="ArgB"/>
    <property type="match status" value="1"/>
</dbReference>
<evidence type="ECO:0000256" key="4">
    <source>
        <dbReference type="ARBA" id="ARBA00022679"/>
    </source>
</evidence>
<comment type="catalytic activity">
    <reaction evidence="8 9">
        <text>N-acetyl-L-glutamate + ATP = N-acetyl-L-glutamyl 5-phosphate + ADP</text>
        <dbReference type="Rhea" id="RHEA:14629"/>
        <dbReference type="ChEBI" id="CHEBI:30616"/>
        <dbReference type="ChEBI" id="CHEBI:44337"/>
        <dbReference type="ChEBI" id="CHEBI:57936"/>
        <dbReference type="ChEBI" id="CHEBI:456216"/>
        <dbReference type="EC" id="2.7.2.8"/>
    </reaction>
</comment>
<dbReference type="PANTHER" id="PTHR23342">
    <property type="entry name" value="N-ACETYLGLUTAMATE SYNTHASE"/>
    <property type="match status" value="1"/>
</dbReference>
<dbReference type="PANTHER" id="PTHR23342:SF0">
    <property type="entry name" value="N-ACETYLGLUTAMATE SYNTHASE, MITOCHONDRIAL"/>
    <property type="match status" value="1"/>
</dbReference>
<dbReference type="UniPathway" id="UPA00068">
    <property type="reaction ID" value="UER00107"/>
</dbReference>
<dbReference type="InterPro" id="IPR001048">
    <property type="entry name" value="Asp/Glu/Uridylate_kinase"/>
</dbReference>
<organism evidence="11 12">
    <name type="scientific">Alkaliphilus peptidifermentans DSM 18978</name>
    <dbReference type="NCBI Taxonomy" id="1120976"/>
    <lineage>
        <taxon>Bacteria</taxon>
        <taxon>Bacillati</taxon>
        <taxon>Bacillota</taxon>
        <taxon>Clostridia</taxon>
        <taxon>Peptostreptococcales</taxon>
        <taxon>Natronincolaceae</taxon>
        <taxon>Alkaliphilus</taxon>
    </lineage>
</organism>
<keyword evidence="9" id="KW-0963">Cytoplasm</keyword>
<feature type="domain" description="Aspartate/glutamate/uridylate kinase" evidence="10">
    <location>
        <begin position="26"/>
        <end position="261"/>
    </location>
</feature>
<dbReference type="GO" id="GO:0003991">
    <property type="term" value="F:acetylglutamate kinase activity"/>
    <property type="evidence" value="ECO:0007669"/>
    <property type="project" value="UniProtKB-UniRule"/>
</dbReference>
<dbReference type="PIRSF" id="PIRSF000728">
    <property type="entry name" value="NAGK"/>
    <property type="match status" value="1"/>
</dbReference>
<dbReference type="NCBIfam" id="TIGR00761">
    <property type="entry name" value="argB"/>
    <property type="match status" value="1"/>
</dbReference>